<dbReference type="AlphaFoldDB" id="A0A0A9C7C5"/>
<dbReference type="EMBL" id="GBRH01230473">
    <property type="protein sequence ID" value="JAD67422.1"/>
    <property type="molecule type" value="Transcribed_RNA"/>
</dbReference>
<accession>A0A0A9C7C5</accession>
<name>A0A0A9C7C5_ARUDO</name>
<reference evidence="1" key="1">
    <citation type="submission" date="2014-09" db="EMBL/GenBank/DDBJ databases">
        <authorList>
            <person name="Magalhaes I.L.F."/>
            <person name="Oliveira U."/>
            <person name="Santos F.R."/>
            <person name="Vidigal T.H.D.A."/>
            <person name="Brescovit A.D."/>
            <person name="Santos A.J."/>
        </authorList>
    </citation>
    <scope>NUCLEOTIDE SEQUENCE</scope>
    <source>
        <tissue evidence="1">Shoot tissue taken approximately 20 cm above the soil surface</tissue>
    </source>
</reference>
<organism evidence="1">
    <name type="scientific">Arundo donax</name>
    <name type="common">Giant reed</name>
    <name type="synonym">Donax arundinaceus</name>
    <dbReference type="NCBI Taxonomy" id="35708"/>
    <lineage>
        <taxon>Eukaryota</taxon>
        <taxon>Viridiplantae</taxon>
        <taxon>Streptophyta</taxon>
        <taxon>Embryophyta</taxon>
        <taxon>Tracheophyta</taxon>
        <taxon>Spermatophyta</taxon>
        <taxon>Magnoliopsida</taxon>
        <taxon>Liliopsida</taxon>
        <taxon>Poales</taxon>
        <taxon>Poaceae</taxon>
        <taxon>PACMAD clade</taxon>
        <taxon>Arundinoideae</taxon>
        <taxon>Arundineae</taxon>
        <taxon>Arundo</taxon>
    </lineage>
</organism>
<evidence type="ECO:0000313" key="1">
    <source>
        <dbReference type="EMBL" id="JAD67422.1"/>
    </source>
</evidence>
<protein>
    <submittedName>
        <fullName evidence="1">Uncharacterized protein</fullName>
    </submittedName>
</protein>
<sequence length="37" mass="4617">MRKCLDKFFFQRCKHSYLCSRKKKHSHLYSRKKNIGI</sequence>
<proteinExistence type="predicted"/>
<reference evidence="1" key="2">
    <citation type="journal article" date="2015" name="Data Brief">
        <title>Shoot transcriptome of the giant reed, Arundo donax.</title>
        <authorList>
            <person name="Barrero R.A."/>
            <person name="Guerrero F.D."/>
            <person name="Moolhuijzen P."/>
            <person name="Goolsby J.A."/>
            <person name="Tidwell J."/>
            <person name="Bellgard S.E."/>
            <person name="Bellgard M.I."/>
        </authorList>
    </citation>
    <scope>NUCLEOTIDE SEQUENCE</scope>
    <source>
        <tissue evidence="1">Shoot tissue taken approximately 20 cm above the soil surface</tissue>
    </source>
</reference>